<dbReference type="OrthoDB" id="843225at2759"/>
<proteinExistence type="predicted"/>
<dbReference type="PANTHER" id="PTHR31964">
    <property type="entry name" value="ADENINE NUCLEOTIDE ALPHA HYDROLASES-LIKE SUPERFAMILY PROTEIN"/>
    <property type="match status" value="1"/>
</dbReference>
<sequence>MTEILKGAKDRKIIVAIDEGEESMYALSWALKNVVTSENSKDTIFLLYVKPPPVIFTTLNETGYIYSSDVVATMEKYRTDVAVCLMDKAKRICKGLKNDVKVETKVGNGDPRDVICEMVEKIGADVLVLGTHGYGLLKRTFLGSVSDYCAHKVKCPVLIVKRLISLEDENKALVL</sequence>
<dbReference type="PRINTS" id="PR01438">
    <property type="entry name" value="UNVRSLSTRESS"/>
</dbReference>
<organism evidence="2 3">
    <name type="scientific">Kingdonia uniflora</name>
    <dbReference type="NCBI Taxonomy" id="39325"/>
    <lineage>
        <taxon>Eukaryota</taxon>
        <taxon>Viridiplantae</taxon>
        <taxon>Streptophyta</taxon>
        <taxon>Embryophyta</taxon>
        <taxon>Tracheophyta</taxon>
        <taxon>Spermatophyta</taxon>
        <taxon>Magnoliopsida</taxon>
        <taxon>Ranunculales</taxon>
        <taxon>Circaeasteraceae</taxon>
        <taxon>Kingdonia</taxon>
    </lineage>
</organism>
<evidence type="ECO:0000259" key="1">
    <source>
        <dbReference type="Pfam" id="PF00582"/>
    </source>
</evidence>
<evidence type="ECO:0000313" key="2">
    <source>
        <dbReference type="EMBL" id="KAF6140047.1"/>
    </source>
</evidence>
<gene>
    <name evidence="2" type="ORF">GIB67_001788</name>
</gene>
<comment type="caution">
    <text evidence="2">The sequence shown here is derived from an EMBL/GenBank/DDBJ whole genome shotgun (WGS) entry which is preliminary data.</text>
</comment>
<keyword evidence="3" id="KW-1185">Reference proteome</keyword>
<feature type="domain" description="UspA" evidence="1">
    <location>
        <begin position="11"/>
        <end position="161"/>
    </location>
</feature>
<protein>
    <recommendedName>
        <fullName evidence="1">UspA domain-containing protein</fullName>
    </recommendedName>
</protein>
<dbReference type="SUPFAM" id="SSF52402">
    <property type="entry name" value="Adenine nucleotide alpha hydrolases-like"/>
    <property type="match status" value="1"/>
</dbReference>
<evidence type="ECO:0000313" key="3">
    <source>
        <dbReference type="Proteomes" id="UP000541444"/>
    </source>
</evidence>
<dbReference type="InterPro" id="IPR006016">
    <property type="entry name" value="UspA"/>
</dbReference>
<dbReference type="EMBL" id="JACGCM010002404">
    <property type="protein sequence ID" value="KAF6140047.1"/>
    <property type="molecule type" value="Genomic_DNA"/>
</dbReference>
<dbReference type="Gene3D" id="3.40.50.620">
    <property type="entry name" value="HUPs"/>
    <property type="match status" value="1"/>
</dbReference>
<dbReference type="AlphaFoldDB" id="A0A7J7LBL2"/>
<dbReference type="Proteomes" id="UP000541444">
    <property type="component" value="Unassembled WGS sequence"/>
</dbReference>
<dbReference type="InterPro" id="IPR014729">
    <property type="entry name" value="Rossmann-like_a/b/a_fold"/>
</dbReference>
<dbReference type="PANTHER" id="PTHR31964:SF125">
    <property type="entry name" value="OS05G0357525 PROTEIN"/>
    <property type="match status" value="1"/>
</dbReference>
<dbReference type="CDD" id="cd23659">
    <property type="entry name" value="USP_At3g01520-like"/>
    <property type="match status" value="1"/>
</dbReference>
<dbReference type="InterPro" id="IPR006015">
    <property type="entry name" value="Universal_stress_UspA"/>
</dbReference>
<accession>A0A7J7LBL2</accession>
<name>A0A7J7LBL2_9MAGN</name>
<reference evidence="2 3" key="1">
    <citation type="journal article" date="2020" name="IScience">
        <title>Genome Sequencing of the Endangered Kingdonia uniflora (Circaeasteraceae, Ranunculales) Reveals Potential Mechanisms of Evolutionary Specialization.</title>
        <authorList>
            <person name="Sun Y."/>
            <person name="Deng T."/>
            <person name="Zhang A."/>
            <person name="Moore M.J."/>
            <person name="Landis J.B."/>
            <person name="Lin N."/>
            <person name="Zhang H."/>
            <person name="Zhang X."/>
            <person name="Huang J."/>
            <person name="Zhang X."/>
            <person name="Sun H."/>
            <person name="Wang H."/>
        </authorList>
    </citation>
    <scope>NUCLEOTIDE SEQUENCE [LARGE SCALE GENOMIC DNA]</scope>
    <source>
        <strain evidence="2">TB1705</strain>
        <tissue evidence="2">Leaf</tissue>
    </source>
</reference>
<dbReference type="Pfam" id="PF00582">
    <property type="entry name" value="Usp"/>
    <property type="match status" value="1"/>
</dbReference>